<dbReference type="Gene3D" id="1.20.1720.10">
    <property type="entry name" value="Multidrug resistance protein D"/>
    <property type="match status" value="2"/>
</dbReference>
<evidence type="ECO:0000256" key="3">
    <source>
        <dbReference type="ARBA" id="ARBA00022448"/>
    </source>
</evidence>
<dbReference type="EMBL" id="CAMGZC010002137">
    <property type="protein sequence ID" value="CAI0654446.1"/>
    <property type="molecule type" value="Genomic_DNA"/>
</dbReference>
<evidence type="ECO:0000256" key="10">
    <source>
        <dbReference type="SAM" id="Phobius"/>
    </source>
</evidence>
<feature type="transmembrane region" description="Helical" evidence="10">
    <location>
        <begin position="120"/>
        <end position="140"/>
    </location>
</feature>
<comment type="caution">
    <text evidence="13">The sequence shown here is derived from an EMBL/GenBank/DDBJ whole genome shotgun (WGS) entry which is preliminary data.</text>
</comment>
<dbReference type="GO" id="GO:0005886">
    <property type="term" value="C:plasma membrane"/>
    <property type="evidence" value="ECO:0007669"/>
    <property type="project" value="TreeGrafter"/>
</dbReference>
<keyword evidence="5" id="KW-0479">Metal-binding</keyword>
<evidence type="ECO:0000256" key="2">
    <source>
        <dbReference type="ARBA" id="ARBA00005495"/>
    </source>
</evidence>
<evidence type="ECO:0000256" key="9">
    <source>
        <dbReference type="SAM" id="MobiDB-lite"/>
    </source>
</evidence>
<dbReference type="InterPro" id="IPR011057">
    <property type="entry name" value="Mss4-like_sf"/>
</dbReference>
<dbReference type="InterPro" id="IPR036259">
    <property type="entry name" value="MFS_trans_sf"/>
</dbReference>
<feature type="region of interest" description="Disordered" evidence="9">
    <location>
        <begin position="1"/>
        <end position="42"/>
    </location>
</feature>
<evidence type="ECO:0000256" key="7">
    <source>
        <dbReference type="ARBA" id="ARBA00022989"/>
    </source>
</evidence>
<keyword evidence="3" id="KW-0813">Transport</keyword>
<sequence length="875" mass="95250">MSRPSSPIPSEKSVPPTGSTKSDLEDVEATAAPPSEQPEQPPRYSIYTTWEKRFIVLGACLAAFFSPFTAQIYLPALTVLAEDFNVSDSDMNLTLTTYMIFQGIVPMFIGSLADNSGRRPAYVICFVVYIAANIGLALSQNYASLLVVRCLQSAGSSSTVALASAVVADVVTSAERGQYIGITVVPIVLAPALGPVLGGILTQFLGWRAIFWFLAILSGVFFIALLLFFPETCRRIVDDGSVRPPRLYRTGYQLLKDYFRSKRTNGDEMTRTTTGGTSNTAIPSLSFKINPFASLMLLFHKEMGLLLGFSAIVFAGFYAIAASMPTQFAQLYGFDSLKVGLMYLPLAGGSVVAGFVVGPLINWNYRRHCRRLGILYDKSRQQDLSDFPIEKARLEIGLPLLFFSSILLLIWGWVLQVGAPVAVPCVLLFLFGVGMIGFNNTTNTLIVDIHPGKAGTATAANNFTRCLLGAAATAAILPMINGMGVGWAFTLLALLYIVFSPSLLAVIHLTYTMEKDQDTHPDGSKMLIAQCYCKAVHFTITVLTSSLPLKVHLCHCSICRYTHGTLCIFHAPLPSGVAPSFISPSSLSALTAYRHATASSTRYFCSTCSCHIGDQGIEDDDWVISASIFDANKDDVPSVWDIRQHVNTHSALGGGLYDWLPSIAGKELKVWNPKPDTKLKLRRPEVRDDGKEVLRAQCHCGGVSFTISRPSAGVESYKDWISPTEPNKWMAGTDTCGDCRLQTGAHITGWAFVPQSCITPQIPKDLTLGTSKMFQSTEKVSRSFCGVCGASVLAFYSGPERALIDGDRLFNVAVGLFRAPEGVLAEDWLTWRTVKVGWVENGKQYDSALVEALAEGTAKWGEKHGDKGKILEMYP</sequence>
<dbReference type="Gene3D" id="3.90.1590.10">
    <property type="entry name" value="glutathione-dependent formaldehyde- activating enzyme (gfa)"/>
    <property type="match status" value="2"/>
</dbReference>
<evidence type="ECO:0000256" key="1">
    <source>
        <dbReference type="ARBA" id="ARBA00004141"/>
    </source>
</evidence>
<dbReference type="GO" id="GO:0046872">
    <property type="term" value="F:metal ion binding"/>
    <property type="evidence" value="ECO:0007669"/>
    <property type="project" value="UniProtKB-KW"/>
</dbReference>
<dbReference type="Proteomes" id="UP001152533">
    <property type="component" value="Unassembled WGS sequence"/>
</dbReference>
<feature type="transmembrane region" description="Helical" evidence="10">
    <location>
        <begin position="146"/>
        <end position="167"/>
    </location>
</feature>
<evidence type="ECO:0000313" key="13">
    <source>
        <dbReference type="EMBL" id="CAI0654446.1"/>
    </source>
</evidence>
<dbReference type="InterPro" id="IPR011701">
    <property type="entry name" value="MFS"/>
</dbReference>
<feature type="transmembrane region" description="Helical" evidence="10">
    <location>
        <begin position="179"/>
        <end position="204"/>
    </location>
</feature>
<name>A0A9W4S7R4_9PEZI</name>
<feature type="transmembrane region" description="Helical" evidence="10">
    <location>
        <begin position="210"/>
        <end position="229"/>
    </location>
</feature>
<evidence type="ECO:0000256" key="8">
    <source>
        <dbReference type="ARBA" id="ARBA00023136"/>
    </source>
</evidence>
<dbReference type="PROSITE" id="PS50850">
    <property type="entry name" value="MFS"/>
    <property type="match status" value="1"/>
</dbReference>
<dbReference type="Pfam" id="PF04828">
    <property type="entry name" value="GFA"/>
    <property type="match status" value="1"/>
</dbReference>
<feature type="transmembrane region" description="Helical" evidence="10">
    <location>
        <begin position="421"/>
        <end position="441"/>
    </location>
</feature>
<keyword evidence="14" id="KW-1185">Reference proteome</keyword>
<evidence type="ECO:0000259" key="12">
    <source>
        <dbReference type="PROSITE" id="PS51891"/>
    </source>
</evidence>
<evidence type="ECO:0000313" key="14">
    <source>
        <dbReference type="Proteomes" id="UP001152533"/>
    </source>
</evidence>
<dbReference type="CDD" id="cd17323">
    <property type="entry name" value="MFS_Tpo1_MDR_like"/>
    <property type="match status" value="1"/>
</dbReference>
<evidence type="ECO:0000256" key="4">
    <source>
        <dbReference type="ARBA" id="ARBA00022692"/>
    </source>
</evidence>
<feature type="transmembrane region" description="Helical" evidence="10">
    <location>
        <begin position="341"/>
        <end position="361"/>
    </location>
</feature>
<dbReference type="GO" id="GO:0016846">
    <property type="term" value="F:carbon-sulfur lyase activity"/>
    <property type="evidence" value="ECO:0007669"/>
    <property type="project" value="InterPro"/>
</dbReference>
<proteinExistence type="inferred from homology"/>
<dbReference type="InterPro" id="IPR020846">
    <property type="entry name" value="MFS_dom"/>
</dbReference>
<dbReference type="SUPFAM" id="SSF51316">
    <property type="entry name" value="Mss4-like"/>
    <property type="match status" value="2"/>
</dbReference>
<dbReference type="InterPro" id="IPR006913">
    <property type="entry name" value="CENP-V/GFA"/>
</dbReference>
<feature type="transmembrane region" description="Helical" evidence="10">
    <location>
        <begin position="303"/>
        <end position="321"/>
    </location>
</feature>
<dbReference type="SUPFAM" id="SSF103473">
    <property type="entry name" value="MFS general substrate transporter"/>
    <property type="match status" value="1"/>
</dbReference>
<keyword evidence="8 10" id="KW-0472">Membrane</keyword>
<gene>
    <name evidence="13" type="ORF">CGXH109_LOCUS138076</name>
</gene>
<protein>
    <recommendedName>
        <fullName evidence="15">Major facilitator superfamily transporter</fullName>
    </recommendedName>
</protein>
<feature type="transmembrane region" description="Helical" evidence="10">
    <location>
        <begin position="54"/>
        <end position="73"/>
    </location>
</feature>
<dbReference type="PANTHER" id="PTHR23502">
    <property type="entry name" value="MAJOR FACILITATOR SUPERFAMILY"/>
    <property type="match status" value="1"/>
</dbReference>
<dbReference type="PANTHER" id="PTHR23502:SF51">
    <property type="entry name" value="QUINIDINE RESISTANCE PROTEIN 1-RELATED"/>
    <property type="match status" value="1"/>
</dbReference>
<evidence type="ECO:0008006" key="15">
    <source>
        <dbReference type="Google" id="ProtNLM"/>
    </source>
</evidence>
<dbReference type="GO" id="GO:0022857">
    <property type="term" value="F:transmembrane transporter activity"/>
    <property type="evidence" value="ECO:0007669"/>
    <property type="project" value="InterPro"/>
</dbReference>
<dbReference type="AlphaFoldDB" id="A0A9W4S7R4"/>
<feature type="transmembrane region" description="Helical" evidence="10">
    <location>
        <begin position="462"/>
        <end position="480"/>
    </location>
</feature>
<accession>A0A9W4S7R4</accession>
<dbReference type="FunFam" id="1.20.1720.10:FF:000009">
    <property type="entry name" value="MFS multidrug transporter"/>
    <property type="match status" value="1"/>
</dbReference>
<comment type="subcellular location">
    <subcellularLocation>
        <location evidence="1">Membrane</location>
        <topology evidence="1">Multi-pass membrane protein</topology>
    </subcellularLocation>
</comment>
<comment type="similarity">
    <text evidence="2">Belongs to the Gfa family.</text>
</comment>
<evidence type="ECO:0000256" key="6">
    <source>
        <dbReference type="ARBA" id="ARBA00022833"/>
    </source>
</evidence>
<feature type="transmembrane region" description="Helical" evidence="10">
    <location>
        <begin position="396"/>
        <end position="415"/>
    </location>
</feature>
<dbReference type="PROSITE" id="PS51891">
    <property type="entry name" value="CENP_V_GFA"/>
    <property type="match status" value="1"/>
</dbReference>
<feature type="domain" description="Major facilitator superfamily (MFS) profile" evidence="11">
    <location>
        <begin position="55"/>
        <end position="517"/>
    </location>
</feature>
<feature type="transmembrane region" description="Helical" evidence="10">
    <location>
        <begin position="486"/>
        <end position="507"/>
    </location>
</feature>
<feature type="transmembrane region" description="Helical" evidence="10">
    <location>
        <begin position="93"/>
        <end position="113"/>
    </location>
</feature>
<keyword evidence="4 10" id="KW-0812">Transmembrane</keyword>
<reference evidence="13" key="1">
    <citation type="submission" date="2022-08" db="EMBL/GenBank/DDBJ databases">
        <authorList>
            <person name="Giroux E."/>
            <person name="Giroux E."/>
        </authorList>
    </citation>
    <scope>NUCLEOTIDE SEQUENCE</scope>
    <source>
        <strain evidence="13">H1091258</strain>
    </source>
</reference>
<keyword evidence="6" id="KW-0862">Zinc</keyword>
<organism evidence="13 14">
    <name type="scientific">Colletotrichum noveboracense</name>
    <dbReference type="NCBI Taxonomy" id="2664923"/>
    <lineage>
        <taxon>Eukaryota</taxon>
        <taxon>Fungi</taxon>
        <taxon>Dikarya</taxon>
        <taxon>Ascomycota</taxon>
        <taxon>Pezizomycotina</taxon>
        <taxon>Sordariomycetes</taxon>
        <taxon>Hypocreomycetidae</taxon>
        <taxon>Glomerellales</taxon>
        <taxon>Glomerellaceae</taxon>
        <taxon>Colletotrichum</taxon>
        <taxon>Colletotrichum gloeosporioides species complex</taxon>
    </lineage>
</organism>
<evidence type="ECO:0000256" key="5">
    <source>
        <dbReference type="ARBA" id="ARBA00022723"/>
    </source>
</evidence>
<keyword evidence="7 10" id="KW-1133">Transmembrane helix</keyword>
<feature type="domain" description="CENP-V/GFA" evidence="12">
    <location>
        <begin position="527"/>
        <end position="641"/>
    </location>
</feature>
<dbReference type="Pfam" id="PF07690">
    <property type="entry name" value="MFS_1"/>
    <property type="match status" value="1"/>
</dbReference>
<evidence type="ECO:0000259" key="11">
    <source>
        <dbReference type="PROSITE" id="PS50850"/>
    </source>
</evidence>